<dbReference type="InterPro" id="IPR052900">
    <property type="entry name" value="Phospholipid_Metab_Enz"/>
</dbReference>
<dbReference type="Proteomes" id="UP000318681">
    <property type="component" value="Unassembled WGS sequence"/>
</dbReference>
<keyword evidence="4" id="KW-1185">Reference proteome</keyword>
<dbReference type="InterPro" id="IPR029052">
    <property type="entry name" value="Metallo-depent_PP-like"/>
</dbReference>
<dbReference type="PROSITE" id="PS51318">
    <property type="entry name" value="TAT"/>
    <property type="match status" value="1"/>
</dbReference>
<comment type="caution">
    <text evidence="3">The sequence shown here is derived from an EMBL/GenBank/DDBJ whole genome shotgun (WGS) entry which is preliminary data.</text>
</comment>
<dbReference type="InterPro" id="IPR006311">
    <property type="entry name" value="TAT_signal"/>
</dbReference>
<evidence type="ECO:0000259" key="1">
    <source>
        <dbReference type="Pfam" id="PF09423"/>
    </source>
</evidence>
<dbReference type="SUPFAM" id="SSF56300">
    <property type="entry name" value="Metallo-dependent phosphatases"/>
    <property type="match status" value="1"/>
</dbReference>
<dbReference type="Gene3D" id="3.60.21.70">
    <property type="entry name" value="PhoD-like phosphatase"/>
    <property type="match status" value="1"/>
</dbReference>
<dbReference type="OrthoDB" id="327733at2"/>
<dbReference type="EMBL" id="VNIM01000021">
    <property type="protein sequence ID" value="TVV75374.1"/>
    <property type="molecule type" value="Genomic_DNA"/>
</dbReference>
<sequence length="515" mass="56746">MIHPALTRRTLLTGAGALLAGAPAILRAQITGPGDPFPLGVAAGDPAPDGFVIWTRLAPDPLAEHGGMPMIPVPVQWEVSTDPRFTQVAMRGEAIARPELAHAVHIEVTGLAADRPYYYRFTIGRERSLTGRARTAPPAGSRIDRLRIASVGCQHYEDGLYTAYRHLAGEDVGFVFHYGDYIYEGRGRDRRTDALGLPVATVRRYVGDEIYDLADYRRRYAQTKLDPDLQAAHAMHAFVATFDDHEIDNNWTGDGDQDGTPPEIFLLRRQAALQAWYEHMPVRRASLPHGPAIAMARRLAWGDLADFRFLDTRQFRTRQPCGDGFGPACPGVESDAARVLDPAQQKAAGLPAAGLWTVFAQQVMMMTMDRRRTAAEPTPIMNLDTWAAYARPREQFLASLGRRPDVIVLTGDEHQNFAGEVRDKAGRPVAIEFVATSITSGGDGQDRRAGSDVMLANNPHLKFINDQRGYVVCDIGREGWNTDYMVLDRVSAPGGTLSRRIRMTVPRGETVVRAG</sequence>
<dbReference type="InterPro" id="IPR038607">
    <property type="entry name" value="PhoD-like_sf"/>
</dbReference>
<evidence type="ECO:0000313" key="3">
    <source>
        <dbReference type="EMBL" id="TVV75374.1"/>
    </source>
</evidence>
<feature type="domain" description="PhoD-like phosphatase metallophosphatase" evidence="1">
    <location>
        <begin position="149"/>
        <end position="484"/>
    </location>
</feature>
<gene>
    <name evidence="3" type="ORF">FOY91_07260</name>
</gene>
<dbReference type="AlphaFoldDB" id="A0A558R7L8"/>
<dbReference type="InterPro" id="IPR018946">
    <property type="entry name" value="PhoD-like_MPP"/>
</dbReference>
<organism evidence="3 4">
    <name type="scientific">Alterirhizorhabdus solaris</name>
    <dbReference type="NCBI Taxonomy" id="2529389"/>
    <lineage>
        <taxon>Bacteria</taxon>
        <taxon>Pseudomonadati</taxon>
        <taxon>Pseudomonadota</taxon>
        <taxon>Alphaproteobacteria</taxon>
        <taxon>Sphingomonadales</taxon>
        <taxon>Rhizorhabdaceae</taxon>
        <taxon>Alterirhizorhabdus</taxon>
    </lineage>
</organism>
<dbReference type="Gene3D" id="2.60.40.380">
    <property type="entry name" value="Purple acid phosphatase-like, N-terminal"/>
    <property type="match status" value="1"/>
</dbReference>
<dbReference type="InterPro" id="IPR032093">
    <property type="entry name" value="PhoD_N"/>
</dbReference>
<accession>A0A558R7L8</accession>
<reference evidence="3 4" key="1">
    <citation type="submission" date="2019-07" db="EMBL/GenBank/DDBJ databases">
        <title>Sphingomonas solaris sp. nov., isolated from a solar panel from Boston, Massachusetts.</title>
        <authorList>
            <person name="Tanner K."/>
            <person name="Pascual J."/>
            <person name="Mancuso C."/>
            <person name="Pereto J."/>
            <person name="Khalil A."/>
            <person name="Vilanova C."/>
        </authorList>
    </citation>
    <scope>NUCLEOTIDE SEQUENCE [LARGE SCALE GENOMIC DNA]</scope>
    <source>
        <strain evidence="3 4">R4DWN</strain>
    </source>
</reference>
<dbReference type="PANTHER" id="PTHR43606">
    <property type="entry name" value="PHOSPHATASE, PUTATIVE (AFU_ORTHOLOGUE AFUA_6G08710)-RELATED"/>
    <property type="match status" value="1"/>
</dbReference>
<dbReference type="CDD" id="cd07389">
    <property type="entry name" value="MPP_PhoD"/>
    <property type="match status" value="1"/>
</dbReference>
<evidence type="ECO:0000313" key="4">
    <source>
        <dbReference type="Proteomes" id="UP000318681"/>
    </source>
</evidence>
<proteinExistence type="predicted"/>
<feature type="domain" description="Phospholipase D N-terminal" evidence="2">
    <location>
        <begin position="39"/>
        <end position="135"/>
    </location>
</feature>
<dbReference type="Pfam" id="PF16655">
    <property type="entry name" value="PhoD_N"/>
    <property type="match status" value="1"/>
</dbReference>
<evidence type="ECO:0000259" key="2">
    <source>
        <dbReference type="Pfam" id="PF16655"/>
    </source>
</evidence>
<name>A0A558R7L8_9SPHN</name>
<protein>
    <submittedName>
        <fullName evidence="3">Alkaline phosphatase</fullName>
    </submittedName>
</protein>
<dbReference type="Pfam" id="PF09423">
    <property type="entry name" value="PhoD"/>
    <property type="match status" value="1"/>
</dbReference>
<dbReference type="RefSeq" id="WP_145149598.1">
    <property type="nucleotide sequence ID" value="NZ_VNIM01000021.1"/>
</dbReference>
<dbReference type="PANTHER" id="PTHR43606:SF2">
    <property type="entry name" value="ALKALINE PHOSPHATASE FAMILY PROTEIN (AFU_ORTHOLOGUE AFUA_5G03860)"/>
    <property type="match status" value="1"/>
</dbReference>